<reference evidence="2 3" key="1">
    <citation type="journal article" date="2015" name="Genome Biol. Evol.">
        <title>Comparative Genomics of a Bacterivorous Green Alga Reveals Evolutionary Causalities and Consequences of Phago-Mixotrophic Mode of Nutrition.</title>
        <authorList>
            <person name="Burns J.A."/>
            <person name="Paasch A."/>
            <person name="Narechania A."/>
            <person name="Kim E."/>
        </authorList>
    </citation>
    <scope>NUCLEOTIDE SEQUENCE [LARGE SCALE GENOMIC DNA]</scope>
    <source>
        <strain evidence="2 3">PLY_AMNH</strain>
    </source>
</reference>
<gene>
    <name evidence="2" type="ORF">CYMTET_17159</name>
</gene>
<proteinExistence type="predicted"/>
<evidence type="ECO:0000313" key="3">
    <source>
        <dbReference type="Proteomes" id="UP001190700"/>
    </source>
</evidence>
<keyword evidence="3" id="KW-1185">Reference proteome</keyword>
<organism evidence="2 3">
    <name type="scientific">Cymbomonas tetramitiformis</name>
    <dbReference type="NCBI Taxonomy" id="36881"/>
    <lineage>
        <taxon>Eukaryota</taxon>
        <taxon>Viridiplantae</taxon>
        <taxon>Chlorophyta</taxon>
        <taxon>Pyramimonadophyceae</taxon>
        <taxon>Pyramimonadales</taxon>
        <taxon>Pyramimonadaceae</taxon>
        <taxon>Cymbomonas</taxon>
    </lineage>
</organism>
<dbReference type="EMBL" id="LGRX02007593">
    <property type="protein sequence ID" value="KAK3274667.1"/>
    <property type="molecule type" value="Genomic_DNA"/>
</dbReference>
<name>A0AAE0L7E8_9CHLO</name>
<comment type="caution">
    <text evidence="2">The sequence shown here is derived from an EMBL/GenBank/DDBJ whole genome shotgun (WGS) entry which is preliminary data.</text>
</comment>
<protein>
    <submittedName>
        <fullName evidence="2">Uncharacterized protein</fullName>
    </submittedName>
</protein>
<evidence type="ECO:0000256" key="1">
    <source>
        <dbReference type="SAM" id="MobiDB-lite"/>
    </source>
</evidence>
<evidence type="ECO:0000313" key="2">
    <source>
        <dbReference type="EMBL" id="KAK3274667.1"/>
    </source>
</evidence>
<accession>A0AAE0L7E8</accession>
<sequence length="288" mass="31983">MSCEELAALKAKLAPQLVDMETVGRSRARFVAADLLMLLRHYKALALDATPLGDCGGSSLIAPVADTPHFSDCDTQTPRDVFVDHGSRTSFNKLRYDVGVQDDLFISRVALFNDAYELSGWFLSSIYPFNFNDEEIVPWMNVAVERMKAHPVVPLPSRWGSPSRNAAASSTRKRSASKPTPKPYIPPHNRSGAHSGGVKVVTKYIERHHHPTILGRLLANVDLGVVAMLHVLPALVVHQRVLRTFLLVRHPLLPPRSFFLNERSPATTRAGKCFSVAFIQQLRWCGRG</sequence>
<dbReference type="AlphaFoldDB" id="A0AAE0L7E8"/>
<dbReference type="Proteomes" id="UP001190700">
    <property type="component" value="Unassembled WGS sequence"/>
</dbReference>
<feature type="region of interest" description="Disordered" evidence="1">
    <location>
        <begin position="158"/>
        <end position="195"/>
    </location>
</feature>